<dbReference type="EMBL" id="CP001322">
    <property type="protein sequence ID" value="ACL06724.1"/>
    <property type="molecule type" value="Genomic_DNA"/>
</dbReference>
<dbReference type="InterPro" id="IPR047817">
    <property type="entry name" value="ABC2_TM_bact-type"/>
</dbReference>
<evidence type="ECO:0000256" key="2">
    <source>
        <dbReference type="ARBA" id="ARBA00007783"/>
    </source>
</evidence>
<evidence type="ECO:0000313" key="11">
    <source>
        <dbReference type="Proteomes" id="UP000000739"/>
    </source>
</evidence>
<evidence type="ECO:0000256" key="7">
    <source>
        <dbReference type="ARBA" id="ARBA00023136"/>
    </source>
</evidence>
<dbReference type="KEGG" id="dal:Dalk_5053"/>
<dbReference type="HOGENOM" id="CLU_039483_8_3_7"/>
<feature type="transmembrane region" description="Helical" evidence="8">
    <location>
        <begin position="299"/>
        <end position="320"/>
    </location>
</feature>
<dbReference type="PROSITE" id="PS51012">
    <property type="entry name" value="ABC_TM2"/>
    <property type="match status" value="1"/>
</dbReference>
<dbReference type="GO" id="GO:0005886">
    <property type="term" value="C:plasma membrane"/>
    <property type="evidence" value="ECO:0007669"/>
    <property type="project" value="UniProtKB-SubCell"/>
</dbReference>
<comment type="subcellular location">
    <subcellularLocation>
        <location evidence="1">Cell membrane</location>
        <topology evidence="1">Multi-pass membrane protein</topology>
    </subcellularLocation>
</comment>
<evidence type="ECO:0000259" key="9">
    <source>
        <dbReference type="PROSITE" id="PS51012"/>
    </source>
</evidence>
<evidence type="ECO:0000256" key="5">
    <source>
        <dbReference type="ARBA" id="ARBA00022692"/>
    </source>
</evidence>
<comment type="similarity">
    <text evidence="2">Belongs to the ABC-2 integral membrane protein family.</text>
</comment>
<reference evidence="10 11" key="1">
    <citation type="journal article" date="2012" name="Environ. Microbiol.">
        <title>The genome sequence of Desulfatibacillum alkenivorans AK-01: a blueprint for anaerobic alkane oxidation.</title>
        <authorList>
            <person name="Callaghan A.V."/>
            <person name="Morris B.E."/>
            <person name="Pereira I.A."/>
            <person name="McInerney M.J."/>
            <person name="Austin R.N."/>
            <person name="Groves J.T."/>
            <person name="Kukor J.J."/>
            <person name="Suflita J.M."/>
            <person name="Young L.Y."/>
            <person name="Zylstra G.J."/>
            <person name="Wawrik B."/>
        </authorList>
    </citation>
    <scope>NUCLEOTIDE SEQUENCE [LARGE SCALE GENOMIC DNA]</scope>
    <source>
        <strain evidence="10 11">AK-01</strain>
    </source>
</reference>
<accession>B8FDU3</accession>
<dbReference type="PANTHER" id="PTHR30294">
    <property type="entry name" value="MEMBRANE COMPONENT OF ABC TRANSPORTER YHHJ-RELATED"/>
    <property type="match status" value="1"/>
</dbReference>
<dbReference type="InterPro" id="IPR051449">
    <property type="entry name" value="ABC-2_transporter_component"/>
</dbReference>
<dbReference type="eggNOG" id="COG0842">
    <property type="taxonomic scope" value="Bacteria"/>
</dbReference>
<keyword evidence="5 8" id="KW-0812">Transmembrane</keyword>
<feature type="transmembrane region" description="Helical" evidence="8">
    <location>
        <begin position="356"/>
        <end position="378"/>
    </location>
</feature>
<feature type="domain" description="ABC transmembrane type-2" evidence="9">
    <location>
        <begin position="153"/>
        <end position="381"/>
    </location>
</feature>
<evidence type="ECO:0000256" key="3">
    <source>
        <dbReference type="ARBA" id="ARBA00022448"/>
    </source>
</evidence>
<keyword evidence="3" id="KW-0813">Transport</keyword>
<keyword evidence="4" id="KW-1003">Cell membrane</keyword>
<protein>
    <submittedName>
        <fullName evidence="10">ABC-2 type transporter</fullName>
    </submittedName>
</protein>
<feature type="transmembrane region" description="Helical" evidence="8">
    <location>
        <begin position="21"/>
        <end position="42"/>
    </location>
</feature>
<sequence>MNIQRIAAVMLKEWREIVRDRLFFILAFVVPSSFMLLFGYGLSMDVEDIPMAVLDQDNTPLSRDYAYRFMGSRYFDFKGMTPSLKQAEPLLLDNKLRLILIIPDKFQENIIAGRTAEVQTIIDGTFPFRAQTSKGYVAAINGEANMELLAKVLAKKAGMTQEAAREAVQPVKLAVRYLYNQSCQSIWSMAPKIMMVILMITPPFLTALGIVREKETGSIYNIYASTVTRPEFLLGKLTPYAVISVLNMLILWLFAVRLFGAPFKGNVVFFSLASILYVVCTTGIGLIISVLVRTQTAAMVMTAILTIAPSVLYSGVIIPVSSMGDAAQFAASTLPATYYTEVVLGCFLKGVGWSILWSRIAILGIYAIGLFSIGYVMFSKRPSR</sequence>
<gene>
    <name evidence="10" type="ordered locus">Dalk_5053</name>
</gene>
<evidence type="ECO:0000256" key="1">
    <source>
        <dbReference type="ARBA" id="ARBA00004651"/>
    </source>
</evidence>
<feature type="transmembrane region" description="Helical" evidence="8">
    <location>
        <begin position="232"/>
        <end position="255"/>
    </location>
</feature>
<proteinExistence type="inferred from homology"/>
<evidence type="ECO:0000256" key="4">
    <source>
        <dbReference type="ARBA" id="ARBA00022475"/>
    </source>
</evidence>
<feature type="transmembrane region" description="Helical" evidence="8">
    <location>
        <begin position="267"/>
        <end position="292"/>
    </location>
</feature>
<dbReference type="InterPro" id="IPR013525">
    <property type="entry name" value="ABC2_TM"/>
</dbReference>
<organism evidence="10 11">
    <name type="scientific">Desulfatibacillum aliphaticivorans</name>
    <dbReference type="NCBI Taxonomy" id="218208"/>
    <lineage>
        <taxon>Bacteria</taxon>
        <taxon>Pseudomonadati</taxon>
        <taxon>Thermodesulfobacteriota</taxon>
        <taxon>Desulfobacteria</taxon>
        <taxon>Desulfobacterales</taxon>
        <taxon>Desulfatibacillaceae</taxon>
        <taxon>Desulfatibacillum</taxon>
    </lineage>
</organism>
<evidence type="ECO:0000313" key="10">
    <source>
        <dbReference type="EMBL" id="ACL06724.1"/>
    </source>
</evidence>
<evidence type="ECO:0000256" key="6">
    <source>
        <dbReference type="ARBA" id="ARBA00022989"/>
    </source>
</evidence>
<keyword evidence="11" id="KW-1185">Reference proteome</keyword>
<dbReference type="AlphaFoldDB" id="B8FDU3"/>
<dbReference type="Pfam" id="PF12698">
    <property type="entry name" value="ABC2_membrane_3"/>
    <property type="match status" value="1"/>
</dbReference>
<dbReference type="Gene3D" id="3.40.1710.10">
    <property type="entry name" value="abc type-2 transporter like domain"/>
    <property type="match status" value="1"/>
</dbReference>
<feature type="transmembrane region" description="Helical" evidence="8">
    <location>
        <begin position="193"/>
        <end position="211"/>
    </location>
</feature>
<evidence type="ECO:0000256" key="8">
    <source>
        <dbReference type="SAM" id="Phobius"/>
    </source>
</evidence>
<dbReference type="GO" id="GO:0140359">
    <property type="term" value="F:ABC-type transporter activity"/>
    <property type="evidence" value="ECO:0007669"/>
    <property type="project" value="InterPro"/>
</dbReference>
<dbReference type="Proteomes" id="UP000000739">
    <property type="component" value="Chromosome"/>
</dbReference>
<keyword evidence="6 8" id="KW-1133">Transmembrane helix</keyword>
<dbReference type="PANTHER" id="PTHR30294:SF29">
    <property type="entry name" value="MULTIDRUG ABC TRANSPORTER PERMEASE YBHS-RELATED"/>
    <property type="match status" value="1"/>
</dbReference>
<name>B8FDU3_DESAL</name>
<dbReference type="RefSeq" id="WP_015949761.1">
    <property type="nucleotide sequence ID" value="NC_011768.1"/>
</dbReference>
<keyword evidence="7 8" id="KW-0472">Membrane</keyword>